<protein>
    <recommendedName>
        <fullName evidence="6">Glucose-methanol-choline oxidoreductase N-terminal domain-containing protein</fullName>
    </recommendedName>
</protein>
<feature type="domain" description="Glucose-methanol-choline oxidoreductase N-terminal" evidence="6">
    <location>
        <begin position="290"/>
        <end position="304"/>
    </location>
</feature>
<gene>
    <name evidence="7" type="ORF">O3P69_006329</name>
</gene>
<dbReference type="InterPro" id="IPR012132">
    <property type="entry name" value="GMC_OxRdtase"/>
</dbReference>
<dbReference type="Pfam" id="PF00732">
    <property type="entry name" value="GMC_oxred_N"/>
    <property type="match status" value="1"/>
</dbReference>
<dbReference type="EMBL" id="JARAKH010000019">
    <property type="protein sequence ID" value="KAK8394056.1"/>
    <property type="molecule type" value="Genomic_DNA"/>
</dbReference>
<dbReference type="PROSITE" id="PS00624">
    <property type="entry name" value="GMC_OXRED_2"/>
    <property type="match status" value="1"/>
</dbReference>
<evidence type="ECO:0000256" key="4">
    <source>
        <dbReference type="ARBA" id="ARBA00022827"/>
    </source>
</evidence>
<accession>A0AAW0U544</accession>
<evidence type="ECO:0000256" key="1">
    <source>
        <dbReference type="ARBA" id="ARBA00001974"/>
    </source>
</evidence>
<evidence type="ECO:0000313" key="7">
    <source>
        <dbReference type="EMBL" id="KAK8394056.1"/>
    </source>
</evidence>
<dbReference type="PANTHER" id="PTHR11552">
    <property type="entry name" value="GLUCOSE-METHANOL-CHOLINE GMC OXIDOREDUCTASE"/>
    <property type="match status" value="1"/>
</dbReference>
<dbReference type="InterPro" id="IPR036188">
    <property type="entry name" value="FAD/NAD-bd_sf"/>
</dbReference>
<dbReference type="SUPFAM" id="SSF54373">
    <property type="entry name" value="FAD-linked reductases, C-terminal domain"/>
    <property type="match status" value="1"/>
</dbReference>
<dbReference type="PIRSF" id="PIRSF000137">
    <property type="entry name" value="Alcohol_oxidase"/>
    <property type="match status" value="1"/>
</dbReference>
<dbReference type="Gene3D" id="3.50.50.60">
    <property type="entry name" value="FAD/NAD(P)-binding domain"/>
    <property type="match status" value="1"/>
</dbReference>
<dbReference type="PANTHER" id="PTHR11552:SF147">
    <property type="entry name" value="CHOLINE DEHYDROGENASE, MITOCHONDRIAL"/>
    <property type="match status" value="1"/>
</dbReference>
<dbReference type="GO" id="GO:0050660">
    <property type="term" value="F:flavin adenine dinucleotide binding"/>
    <property type="evidence" value="ECO:0007669"/>
    <property type="project" value="InterPro"/>
</dbReference>
<reference evidence="7 8" key="1">
    <citation type="submission" date="2023-03" db="EMBL/GenBank/DDBJ databases">
        <title>High-quality genome of Scylla paramamosain provides insights in environmental adaptation.</title>
        <authorList>
            <person name="Zhang L."/>
        </authorList>
    </citation>
    <scope>NUCLEOTIDE SEQUENCE [LARGE SCALE GENOMIC DNA]</scope>
    <source>
        <strain evidence="7">LZ_2023a</strain>
        <tissue evidence="7">Muscle</tissue>
    </source>
</reference>
<keyword evidence="5" id="KW-0732">Signal</keyword>
<comment type="similarity">
    <text evidence="2">Belongs to the GMC oxidoreductase family.</text>
</comment>
<evidence type="ECO:0000256" key="3">
    <source>
        <dbReference type="ARBA" id="ARBA00022630"/>
    </source>
</evidence>
<dbReference type="InterPro" id="IPR007867">
    <property type="entry name" value="GMC_OxRtase_C"/>
</dbReference>
<dbReference type="Proteomes" id="UP001487740">
    <property type="component" value="Unassembled WGS sequence"/>
</dbReference>
<evidence type="ECO:0000256" key="2">
    <source>
        <dbReference type="ARBA" id="ARBA00010790"/>
    </source>
</evidence>
<comment type="caution">
    <text evidence="7">The sequence shown here is derived from an EMBL/GenBank/DDBJ whole genome shotgun (WGS) entry which is preliminary data.</text>
</comment>
<organism evidence="7 8">
    <name type="scientific">Scylla paramamosain</name>
    <name type="common">Mud crab</name>
    <dbReference type="NCBI Taxonomy" id="85552"/>
    <lineage>
        <taxon>Eukaryota</taxon>
        <taxon>Metazoa</taxon>
        <taxon>Ecdysozoa</taxon>
        <taxon>Arthropoda</taxon>
        <taxon>Crustacea</taxon>
        <taxon>Multicrustacea</taxon>
        <taxon>Malacostraca</taxon>
        <taxon>Eumalacostraca</taxon>
        <taxon>Eucarida</taxon>
        <taxon>Decapoda</taxon>
        <taxon>Pleocyemata</taxon>
        <taxon>Brachyura</taxon>
        <taxon>Eubrachyura</taxon>
        <taxon>Portunoidea</taxon>
        <taxon>Portunidae</taxon>
        <taxon>Portuninae</taxon>
        <taxon>Scylla</taxon>
    </lineage>
</organism>
<feature type="chain" id="PRO_5043710241" description="Glucose-methanol-choline oxidoreductase N-terminal domain-containing protein" evidence="5">
    <location>
        <begin position="22"/>
        <end position="601"/>
    </location>
</feature>
<feature type="signal peptide" evidence="5">
    <location>
        <begin position="1"/>
        <end position="21"/>
    </location>
</feature>
<sequence length="601" mass="64751">MTTRVLTTLLRLVLLAGLRRSGPDPYITPPSLRPIYDFVVVGGGTGGSVVGARLAEAGWQVLVLEAGHAPPPETTVPGLSIALYFTDTNWEYTISPQKYSNRYFLDRGGRMVQGRLVGGSSSMGGMLYARGNRRDYDLWAALGNPGWDYESVLPYFKKSEDFQGPLTPDAEMFHGRGGPLGVTRSTKLSPVSEAFLAAGRELGYTEVDPNTFNQVGFARSSYTVRRGVRSSADDWLRPALLTRPNLHVLTGATAQKIVLSQSKRAVGVQFAYGGQRLQVRVAREVVVSAGALASPKLLMLSGLGPAAHLRKHGVPVVVDLPGVGQNLQDHFNVHGLTWTVPRGALGNPNMLAGALQYLVSMEGPFTEPLGDKTTAWVNVGSGETGWADLQCHVLSQTPAFDFGLFTTTLLSISRQKYLAYFGPILGSEGFTIECQLSRPKSRGEVTLRSSDPDDYPIVNPNFLSHPEDVNTIVKGIKFGLSIANTSALGGRFGAKFHSKPLPGCGGHVFGSDDYWACYARHMGTTYIHPSGTCKMGPPEDPTSVVDENLKVRGVAGLRVVDASVMPTITSANTMAAVVMVAERAADLITQEWTGYSPRLHK</sequence>
<evidence type="ECO:0000256" key="5">
    <source>
        <dbReference type="SAM" id="SignalP"/>
    </source>
</evidence>
<evidence type="ECO:0000259" key="6">
    <source>
        <dbReference type="PROSITE" id="PS00624"/>
    </source>
</evidence>
<evidence type="ECO:0000313" key="8">
    <source>
        <dbReference type="Proteomes" id="UP001487740"/>
    </source>
</evidence>
<keyword evidence="8" id="KW-1185">Reference proteome</keyword>
<keyword evidence="3" id="KW-0285">Flavoprotein</keyword>
<comment type="cofactor">
    <cofactor evidence="1">
        <name>FAD</name>
        <dbReference type="ChEBI" id="CHEBI:57692"/>
    </cofactor>
</comment>
<dbReference type="SUPFAM" id="SSF51905">
    <property type="entry name" value="FAD/NAD(P)-binding domain"/>
    <property type="match status" value="1"/>
</dbReference>
<dbReference type="Pfam" id="PF05199">
    <property type="entry name" value="GMC_oxred_C"/>
    <property type="match status" value="1"/>
</dbReference>
<dbReference type="AlphaFoldDB" id="A0AAW0U544"/>
<proteinExistence type="inferred from homology"/>
<keyword evidence="4" id="KW-0274">FAD</keyword>
<dbReference type="Gene3D" id="3.30.560.10">
    <property type="entry name" value="Glucose Oxidase, domain 3"/>
    <property type="match status" value="1"/>
</dbReference>
<dbReference type="GO" id="GO:0016614">
    <property type="term" value="F:oxidoreductase activity, acting on CH-OH group of donors"/>
    <property type="evidence" value="ECO:0007669"/>
    <property type="project" value="InterPro"/>
</dbReference>
<name>A0AAW0U544_SCYPA</name>
<dbReference type="InterPro" id="IPR000172">
    <property type="entry name" value="GMC_OxRdtase_N"/>
</dbReference>